<accession>A0A0E9XB39</accession>
<dbReference type="AlphaFoldDB" id="A0A0E9XB39"/>
<protein>
    <submittedName>
        <fullName evidence="1">Uncharacterized protein</fullName>
    </submittedName>
</protein>
<evidence type="ECO:0000313" key="1">
    <source>
        <dbReference type="EMBL" id="JAH98893.1"/>
    </source>
</evidence>
<name>A0A0E9XB39_ANGAN</name>
<organism evidence="1">
    <name type="scientific">Anguilla anguilla</name>
    <name type="common">European freshwater eel</name>
    <name type="synonym">Muraena anguilla</name>
    <dbReference type="NCBI Taxonomy" id="7936"/>
    <lineage>
        <taxon>Eukaryota</taxon>
        <taxon>Metazoa</taxon>
        <taxon>Chordata</taxon>
        <taxon>Craniata</taxon>
        <taxon>Vertebrata</taxon>
        <taxon>Euteleostomi</taxon>
        <taxon>Actinopterygii</taxon>
        <taxon>Neopterygii</taxon>
        <taxon>Teleostei</taxon>
        <taxon>Anguilliformes</taxon>
        <taxon>Anguillidae</taxon>
        <taxon>Anguilla</taxon>
    </lineage>
</organism>
<proteinExistence type="predicted"/>
<dbReference type="EMBL" id="GBXM01009684">
    <property type="protein sequence ID" value="JAH98893.1"/>
    <property type="molecule type" value="Transcribed_RNA"/>
</dbReference>
<sequence>MHFQLFLLSRCSASQLNGSCSAMFFNLERTGSSSFKRFVFKCFIFKSTIMISNLHCKTGQKCIVRVLESVQKLSYCS</sequence>
<reference evidence="1" key="2">
    <citation type="journal article" date="2015" name="Fish Shellfish Immunol.">
        <title>Early steps in the European eel (Anguilla anguilla)-Vibrio vulnificus interaction in the gills: Role of the RtxA13 toxin.</title>
        <authorList>
            <person name="Callol A."/>
            <person name="Pajuelo D."/>
            <person name="Ebbesson L."/>
            <person name="Teles M."/>
            <person name="MacKenzie S."/>
            <person name="Amaro C."/>
        </authorList>
    </citation>
    <scope>NUCLEOTIDE SEQUENCE</scope>
</reference>
<reference evidence="1" key="1">
    <citation type="submission" date="2014-11" db="EMBL/GenBank/DDBJ databases">
        <authorList>
            <person name="Amaro Gonzalez C."/>
        </authorList>
    </citation>
    <scope>NUCLEOTIDE SEQUENCE</scope>
</reference>